<evidence type="ECO:0000256" key="5">
    <source>
        <dbReference type="ARBA" id="ARBA00022833"/>
    </source>
</evidence>
<evidence type="ECO:0000259" key="9">
    <source>
        <dbReference type="PROSITE" id="PS50199"/>
    </source>
</evidence>
<feature type="domain" description="RanBP2-type" evidence="9">
    <location>
        <begin position="336"/>
        <end position="369"/>
    </location>
</feature>
<dbReference type="Gene3D" id="3.10.20.90">
    <property type="entry name" value="Phosphatidylinositol 3-kinase Catalytic Subunit, Chain A, domain 1"/>
    <property type="match status" value="1"/>
</dbReference>
<dbReference type="InterPro" id="IPR036443">
    <property type="entry name" value="Znf_RanBP2_sf"/>
</dbReference>
<evidence type="ECO:0000256" key="4">
    <source>
        <dbReference type="ARBA" id="ARBA00022786"/>
    </source>
</evidence>
<dbReference type="GO" id="GO:0043123">
    <property type="term" value="P:positive regulation of canonical NF-kappaB signal transduction"/>
    <property type="evidence" value="ECO:0007669"/>
    <property type="project" value="TreeGrafter"/>
</dbReference>
<evidence type="ECO:0000313" key="10">
    <source>
        <dbReference type="Ensembl" id="ENSSHAP00000006950.2"/>
    </source>
</evidence>
<dbReference type="GO" id="GO:0004842">
    <property type="term" value="F:ubiquitin-protein transferase activity"/>
    <property type="evidence" value="ECO:0007669"/>
    <property type="project" value="TreeGrafter"/>
</dbReference>
<feature type="region of interest" description="Disordered" evidence="7">
    <location>
        <begin position="291"/>
        <end position="338"/>
    </location>
</feature>
<protein>
    <submittedName>
        <fullName evidence="10">SHANK associated RH domain interactor</fullName>
    </submittedName>
</protein>
<dbReference type="Ensembl" id="ENSSHAT00000007012.2">
    <property type="protein sequence ID" value="ENSSHAP00000006950.2"/>
    <property type="gene ID" value="ENSSHAG00000006040.2"/>
</dbReference>
<dbReference type="GO" id="GO:0097039">
    <property type="term" value="P:protein linear polyubiquitination"/>
    <property type="evidence" value="ECO:0007669"/>
    <property type="project" value="TreeGrafter"/>
</dbReference>
<dbReference type="InterPro" id="IPR029071">
    <property type="entry name" value="Ubiquitin-like_domsf"/>
</dbReference>
<dbReference type="FunCoup" id="G3VUU5">
    <property type="interactions" value="549"/>
</dbReference>
<evidence type="ECO:0000259" key="8">
    <source>
        <dbReference type="PROSITE" id="PS50053"/>
    </source>
</evidence>
<reference evidence="10 11" key="1">
    <citation type="journal article" date="2011" name="Proc. Natl. Acad. Sci. U.S.A.">
        <title>Genetic diversity and population structure of the endangered marsupial Sarcophilus harrisii (Tasmanian devil).</title>
        <authorList>
            <person name="Miller W."/>
            <person name="Hayes V.M."/>
            <person name="Ratan A."/>
            <person name="Petersen D.C."/>
            <person name="Wittekindt N.E."/>
            <person name="Miller J."/>
            <person name="Walenz B."/>
            <person name="Knight J."/>
            <person name="Qi J."/>
            <person name="Zhao F."/>
            <person name="Wang Q."/>
            <person name="Bedoya-Reina O.C."/>
            <person name="Katiyar N."/>
            <person name="Tomsho L.P."/>
            <person name="Kasson L.M."/>
            <person name="Hardie R.A."/>
            <person name="Woodbridge P."/>
            <person name="Tindall E.A."/>
            <person name="Bertelsen M.F."/>
            <person name="Dixon D."/>
            <person name="Pyecroft S."/>
            <person name="Helgen K.M."/>
            <person name="Lesk A.M."/>
            <person name="Pringle T.H."/>
            <person name="Patterson N."/>
            <person name="Zhang Y."/>
            <person name="Kreiss A."/>
            <person name="Woods G.M."/>
            <person name="Jones M.E."/>
            <person name="Schuster S.C."/>
        </authorList>
    </citation>
    <scope>NUCLEOTIDE SEQUENCE [LARGE SCALE GENOMIC DNA]</scope>
</reference>
<evidence type="ECO:0000256" key="6">
    <source>
        <dbReference type="PROSITE-ProRule" id="PRU00322"/>
    </source>
</evidence>
<dbReference type="GO" id="GO:0071797">
    <property type="term" value="C:LUBAC complex"/>
    <property type="evidence" value="ECO:0007669"/>
    <property type="project" value="TreeGrafter"/>
</dbReference>
<keyword evidence="5" id="KW-0862">Zinc</keyword>
<keyword evidence="4" id="KW-0833">Ubl conjugation pathway</keyword>
<gene>
    <name evidence="10" type="primary">SHARPIN</name>
</gene>
<dbReference type="AlphaFoldDB" id="G3VUU5"/>
<dbReference type="SUPFAM" id="SSF54236">
    <property type="entry name" value="Ubiquitin-like"/>
    <property type="match status" value="1"/>
</dbReference>
<dbReference type="GeneTree" id="ENSGT00940000161574"/>
<dbReference type="OrthoDB" id="261960at2759"/>
<dbReference type="InterPro" id="IPR000626">
    <property type="entry name" value="Ubiquitin-like_dom"/>
</dbReference>
<dbReference type="KEGG" id="shr:100923314"/>
<dbReference type="UniPathway" id="UPA00143"/>
<dbReference type="CTD" id="81858"/>
<dbReference type="PANTHER" id="PTHR22770:SF43">
    <property type="entry name" value="SHARPIN"/>
    <property type="match status" value="1"/>
</dbReference>
<dbReference type="CDD" id="cd01799">
    <property type="entry name" value="Ubl_HOIL1"/>
    <property type="match status" value="1"/>
</dbReference>
<dbReference type="PROSITE" id="PS50053">
    <property type="entry name" value="UBIQUITIN_2"/>
    <property type="match status" value="1"/>
</dbReference>
<accession>G3VUU5</accession>
<dbReference type="GO" id="GO:0043161">
    <property type="term" value="P:proteasome-mediated ubiquitin-dependent protein catabolic process"/>
    <property type="evidence" value="ECO:0007669"/>
    <property type="project" value="TreeGrafter"/>
</dbReference>
<evidence type="ECO:0000256" key="2">
    <source>
        <dbReference type="ARBA" id="ARBA00022723"/>
    </source>
</evidence>
<dbReference type="Gene3D" id="2.30.30.380">
    <property type="entry name" value="Zn-finger domain of Sec23/24"/>
    <property type="match status" value="1"/>
</dbReference>
<keyword evidence="2" id="KW-0479">Metal-binding</keyword>
<feature type="domain" description="Ubiquitin-like" evidence="8">
    <location>
        <begin position="217"/>
        <end position="279"/>
    </location>
</feature>
<dbReference type="STRING" id="9305.ENSSHAP00000006950"/>
<feature type="compositionally biased region" description="Pro residues" evidence="7">
    <location>
        <begin position="325"/>
        <end position="335"/>
    </location>
</feature>
<keyword evidence="11" id="KW-1185">Reference proteome</keyword>
<organism evidence="10 11">
    <name type="scientific">Sarcophilus harrisii</name>
    <name type="common">Tasmanian devil</name>
    <name type="synonym">Sarcophilus laniarius</name>
    <dbReference type="NCBI Taxonomy" id="9305"/>
    <lineage>
        <taxon>Eukaryota</taxon>
        <taxon>Metazoa</taxon>
        <taxon>Chordata</taxon>
        <taxon>Craniata</taxon>
        <taxon>Vertebrata</taxon>
        <taxon>Euteleostomi</taxon>
        <taxon>Mammalia</taxon>
        <taxon>Metatheria</taxon>
        <taxon>Dasyuromorphia</taxon>
        <taxon>Dasyuridae</taxon>
        <taxon>Sarcophilus</taxon>
    </lineage>
</organism>
<dbReference type="InterPro" id="IPR001876">
    <property type="entry name" value="Znf_RanBP2"/>
</dbReference>
<dbReference type="FunFam" id="3.10.20.90:FF:000130">
    <property type="entry name" value="SHANK-associated RH domain interactor"/>
    <property type="match status" value="1"/>
</dbReference>
<comment type="pathway">
    <text evidence="1">Protein modification; protein ubiquitination.</text>
</comment>
<reference evidence="10" key="2">
    <citation type="submission" date="2025-08" db="UniProtKB">
        <authorList>
            <consortium name="Ensembl"/>
        </authorList>
    </citation>
    <scope>IDENTIFICATION</scope>
</reference>
<evidence type="ECO:0000256" key="3">
    <source>
        <dbReference type="ARBA" id="ARBA00022771"/>
    </source>
</evidence>
<dbReference type="eggNOG" id="KOG1815">
    <property type="taxonomic scope" value="Eukaryota"/>
</dbReference>
<dbReference type="SMART" id="SM00547">
    <property type="entry name" value="ZnF_RBZ"/>
    <property type="match status" value="1"/>
</dbReference>
<sequence>MAPPAGGGEEVGASLEETAVLVEVRGLGPESGPGPGPGPDGLWRLQLSAEASRPGHFRLVLQGSGSPPGEGFQWSLESVACTSRGPRELELQPPQEGPGPGVLTLCFRDPQDAQRWSAVLEKARDLGGTAAASPAAAPAPGILPPTVSTPPPASEAETLWNPQDFSEKEALTNRLTQAICGGDEQGAAQAAAALAQKQVPLNILLQESCFPPGPVRVQVTVEDAASSAHISLRVHPHSTIAALQEQVFKEYGFPPRVQRWVIGRCLCVPERSLASYGVQRDGDPAFLYLLSGPPGPHGARPPARGLDVGKKSNGEIGSLLSQQPGLPPASRPAPNPSGSLQIGWSCPSCTFINVPGRPGCEMCSTEQPAFQSPQPEAPAQQLPKITRRGEDMAIPPSIWSPDTSFHMLNEFS</sequence>
<proteinExistence type="predicted"/>
<dbReference type="InterPro" id="IPR057468">
    <property type="entry name" value="HOIL-1/Sharpin_LTM"/>
</dbReference>
<dbReference type="PANTHER" id="PTHR22770">
    <property type="entry name" value="UBIQUITIN CONJUGATING ENZYME 7 INTERACTING PROTEIN-RELATED"/>
    <property type="match status" value="1"/>
</dbReference>
<keyword evidence="3 6" id="KW-0863">Zinc-finger</keyword>
<dbReference type="GO" id="GO:0043130">
    <property type="term" value="F:ubiquitin binding"/>
    <property type="evidence" value="ECO:0007669"/>
    <property type="project" value="TreeGrafter"/>
</dbReference>
<dbReference type="PROSITE" id="PS50199">
    <property type="entry name" value="ZF_RANBP2_2"/>
    <property type="match status" value="1"/>
</dbReference>
<dbReference type="InterPro" id="IPR011993">
    <property type="entry name" value="PH-like_dom_sf"/>
</dbReference>
<dbReference type="GO" id="GO:0008270">
    <property type="term" value="F:zinc ion binding"/>
    <property type="evidence" value="ECO:0007669"/>
    <property type="project" value="UniProtKB-KW"/>
</dbReference>
<evidence type="ECO:0000256" key="7">
    <source>
        <dbReference type="SAM" id="MobiDB-lite"/>
    </source>
</evidence>
<dbReference type="SUPFAM" id="SSF90209">
    <property type="entry name" value="Ran binding protein zinc finger-like"/>
    <property type="match status" value="1"/>
</dbReference>
<dbReference type="InParanoid" id="G3VUU5"/>
<dbReference type="Pfam" id="PF25393">
    <property type="entry name" value="LTM"/>
    <property type="match status" value="1"/>
</dbReference>
<dbReference type="Pfam" id="PF16764">
    <property type="entry name" value="Sharpin_PH"/>
    <property type="match status" value="1"/>
</dbReference>
<dbReference type="RefSeq" id="XP_012397415.3">
    <property type="nucleotide sequence ID" value="XM_012541961.3"/>
</dbReference>
<dbReference type="InterPro" id="IPR051628">
    <property type="entry name" value="LUBAC_E3_Ligases"/>
</dbReference>
<dbReference type="Gene3D" id="2.30.29.30">
    <property type="entry name" value="Pleckstrin-homology domain (PH domain)/Phosphotyrosine-binding domain (PTB)"/>
    <property type="match status" value="1"/>
</dbReference>
<name>G3VUU5_SARHA</name>
<dbReference type="PROSITE" id="PS01358">
    <property type="entry name" value="ZF_RANBP2_1"/>
    <property type="match status" value="1"/>
</dbReference>
<dbReference type="Proteomes" id="UP000007648">
    <property type="component" value="Unassembled WGS sequence"/>
</dbReference>
<dbReference type="GeneID" id="100923314"/>
<evidence type="ECO:0000313" key="11">
    <source>
        <dbReference type="Proteomes" id="UP000007648"/>
    </source>
</evidence>
<reference evidence="10" key="3">
    <citation type="submission" date="2025-09" db="UniProtKB">
        <authorList>
            <consortium name="Ensembl"/>
        </authorList>
    </citation>
    <scope>IDENTIFICATION</scope>
</reference>
<evidence type="ECO:0000256" key="1">
    <source>
        <dbReference type="ARBA" id="ARBA00004906"/>
    </source>
</evidence>
<dbReference type="InterPro" id="IPR031912">
    <property type="entry name" value="Sharpin_PH"/>
</dbReference>